<sequence>MQSRSDDVRHKGTDDSLAQFHPRHRTMSTMQQSSLRDNPPSVSGETTSRIASNQLSHRNGELYTTALIMFGTRRTKAQQGFIGVA</sequence>
<dbReference type="Proteomes" id="UP000784294">
    <property type="component" value="Unassembled WGS sequence"/>
</dbReference>
<protein>
    <submittedName>
        <fullName evidence="2">Uncharacterized protein</fullName>
    </submittedName>
</protein>
<feature type="compositionally biased region" description="Basic and acidic residues" evidence="1">
    <location>
        <begin position="1"/>
        <end position="14"/>
    </location>
</feature>
<comment type="caution">
    <text evidence="2">The sequence shown here is derived from an EMBL/GenBank/DDBJ whole genome shotgun (WGS) entry which is preliminary data.</text>
</comment>
<name>A0A3S5BQ19_9PLAT</name>
<feature type="region of interest" description="Disordered" evidence="1">
    <location>
        <begin position="1"/>
        <end position="58"/>
    </location>
</feature>
<evidence type="ECO:0000256" key="1">
    <source>
        <dbReference type="SAM" id="MobiDB-lite"/>
    </source>
</evidence>
<evidence type="ECO:0000313" key="2">
    <source>
        <dbReference type="EMBL" id="VEL13022.1"/>
    </source>
</evidence>
<gene>
    <name evidence="2" type="ORF">PXEA_LOCUS6462</name>
</gene>
<dbReference type="AlphaFoldDB" id="A0A3S5BQ19"/>
<reference evidence="2" key="1">
    <citation type="submission" date="2018-11" db="EMBL/GenBank/DDBJ databases">
        <authorList>
            <consortium name="Pathogen Informatics"/>
        </authorList>
    </citation>
    <scope>NUCLEOTIDE SEQUENCE</scope>
</reference>
<evidence type="ECO:0000313" key="3">
    <source>
        <dbReference type="Proteomes" id="UP000784294"/>
    </source>
</evidence>
<proteinExistence type="predicted"/>
<accession>A0A3S5BQ19</accession>
<keyword evidence="3" id="KW-1185">Reference proteome</keyword>
<feature type="compositionally biased region" description="Polar residues" evidence="1">
    <location>
        <begin position="27"/>
        <end position="57"/>
    </location>
</feature>
<dbReference type="EMBL" id="CAAALY010016569">
    <property type="protein sequence ID" value="VEL13022.1"/>
    <property type="molecule type" value="Genomic_DNA"/>
</dbReference>
<organism evidence="2 3">
    <name type="scientific">Protopolystoma xenopodis</name>
    <dbReference type="NCBI Taxonomy" id="117903"/>
    <lineage>
        <taxon>Eukaryota</taxon>
        <taxon>Metazoa</taxon>
        <taxon>Spiralia</taxon>
        <taxon>Lophotrochozoa</taxon>
        <taxon>Platyhelminthes</taxon>
        <taxon>Monogenea</taxon>
        <taxon>Polyopisthocotylea</taxon>
        <taxon>Polystomatidea</taxon>
        <taxon>Polystomatidae</taxon>
        <taxon>Protopolystoma</taxon>
    </lineage>
</organism>